<dbReference type="RefSeq" id="WP_006566659.1">
    <property type="nucleotide sequence ID" value="NZ_BAABZP010000001.1"/>
</dbReference>
<evidence type="ECO:0000313" key="1">
    <source>
        <dbReference type="EMBL" id="VYS94565.1"/>
    </source>
</evidence>
<gene>
    <name evidence="1" type="ORF">ACLFYP115_01037</name>
</gene>
<sequence length="160" mass="18633">MSQKAEFKDFIVTVPEENQDFVRKLHEKLMERGCRIDIKTARSGYVVSYSFDKKTAANYVFRKKGMLVRIYGAHVNQYTEVLDTFPEEMVQAVLSAPPCKRMKDPDSCNPRCSMGYDFWLKGEHCQKCRSSAFMFLICPQNHTYIEKLLLSEVQARRNTP</sequence>
<protein>
    <submittedName>
        <fullName evidence="1">Uncharacterized protein</fullName>
    </submittedName>
</protein>
<accession>A0A6N2SSR2</accession>
<reference evidence="1" key="1">
    <citation type="submission" date="2019-11" db="EMBL/GenBank/DDBJ databases">
        <authorList>
            <person name="Feng L."/>
        </authorList>
    </citation>
    <scope>NUCLEOTIDE SEQUENCE</scope>
    <source>
        <strain evidence="1">AcaccaeLFYP115</strain>
    </source>
</reference>
<dbReference type="AlphaFoldDB" id="A0A6N2SSR2"/>
<organism evidence="1">
    <name type="scientific">Anaerostipes caccae</name>
    <dbReference type="NCBI Taxonomy" id="105841"/>
    <lineage>
        <taxon>Bacteria</taxon>
        <taxon>Bacillati</taxon>
        <taxon>Bacillota</taxon>
        <taxon>Clostridia</taxon>
        <taxon>Lachnospirales</taxon>
        <taxon>Lachnospiraceae</taxon>
        <taxon>Anaerostipes</taxon>
    </lineage>
</organism>
<proteinExistence type="predicted"/>
<dbReference type="EMBL" id="CACRSQ010000003">
    <property type="protein sequence ID" value="VYS94565.1"/>
    <property type="molecule type" value="Genomic_DNA"/>
</dbReference>
<name>A0A6N2SSR2_9FIRM</name>